<proteinExistence type="predicted"/>
<comment type="caution">
    <text evidence="2">The sequence shown here is derived from an EMBL/GenBank/DDBJ whole genome shotgun (WGS) entry which is preliminary data.</text>
</comment>
<feature type="domain" description="Fibrinogen C-terminal" evidence="1">
    <location>
        <begin position="5"/>
        <end position="79"/>
    </location>
</feature>
<gene>
    <name evidence="2" type="ORF">ElyMa_000237700</name>
</gene>
<protein>
    <recommendedName>
        <fullName evidence="1">Fibrinogen C-terminal domain-containing protein</fullName>
    </recommendedName>
</protein>
<dbReference type="SUPFAM" id="SSF56496">
    <property type="entry name" value="Fibrinogen C-terminal domain-like"/>
    <property type="match status" value="1"/>
</dbReference>
<dbReference type="Pfam" id="PF00147">
    <property type="entry name" value="Fibrinogen_C"/>
    <property type="match status" value="1"/>
</dbReference>
<keyword evidence="3" id="KW-1185">Reference proteome</keyword>
<dbReference type="EMBL" id="BMAT01000466">
    <property type="protein sequence ID" value="GFR66849.1"/>
    <property type="molecule type" value="Genomic_DNA"/>
</dbReference>
<accession>A0AAV4F1L3</accession>
<sequence length="136" mass="14858">MTLESINPRYRLSVPKPPTYLSKGNFGSAYTLTDIFGPVQNTPFSTADKDGDSNTSDNCAALAGAGWWFKSCNTWTSTGTDRINPLGWTAEAKPNNTGSDFRDLLGLPGLNFEDDEMKGSFLVINAYFYQEPPKSG</sequence>
<dbReference type="AlphaFoldDB" id="A0AAV4F1L3"/>
<dbReference type="InterPro" id="IPR002181">
    <property type="entry name" value="Fibrinogen_a/b/g_C_dom"/>
</dbReference>
<evidence type="ECO:0000313" key="2">
    <source>
        <dbReference type="EMBL" id="GFR66849.1"/>
    </source>
</evidence>
<dbReference type="Proteomes" id="UP000762676">
    <property type="component" value="Unassembled WGS sequence"/>
</dbReference>
<evidence type="ECO:0000313" key="3">
    <source>
        <dbReference type="Proteomes" id="UP000762676"/>
    </source>
</evidence>
<name>A0AAV4F1L3_9GAST</name>
<dbReference type="InterPro" id="IPR014716">
    <property type="entry name" value="Fibrinogen_a/b/g_C_1"/>
</dbReference>
<dbReference type="InterPro" id="IPR036056">
    <property type="entry name" value="Fibrinogen-like_C"/>
</dbReference>
<reference evidence="2 3" key="1">
    <citation type="journal article" date="2021" name="Elife">
        <title>Chloroplast acquisition without the gene transfer in kleptoplastic sea slugs, Plakobranchus ocellatus.</title>
        <authorList>
            <person name="Maeda T."/>
            <person name="Takahashi S."/>
            <person name="Yoshida T."/>
            <person name="Shimamura S."/>
            <person name="Takaki Y."/>
            <person name="Nagai Y."/>
            <person name="Toyoda A."/>
            <person name="Suzuki Y."/>
            <person name="Arimoto A."/>
            <person name="Ishii H."/>
            <person name="Satoh N."/>
            <person name="Nishiyama T."/>
            <person name="Hasebe M."/>
            <person name="Maruyama T."/>
            <person name="Minagawa J."/>
            <person name="Obokata J."/>
            <person name="Shigenobu S."/>
        </authorList>
    </citation>
    <scope>NUCLEOTIDE SEQUENCE [LARGE SCALE GENOMIC DNA]</scope>
</reference>
<dbReference type="Gene3D" id="3.90.215.10">
    <property type="entry name" value="Gamma Fibrinogen, chain A, domain 1"/>
    <property type="match status" value="1"/>
</dbReference>
<organism evidence="2 3">
    <name type="scientific">Elysia marginata</name>
    <dbReference type="NCBI Taxonomy" id="1093978"/>
    <lineage>
        <taxon>Eukaryota</taxon>
        <taxon>Metazoa</taxon>
        <taxon>Spiralia</taxon>
        <taxon>Lophotrochozoa</taxon>
        <taxon>Mollusca</taxon>
        <taxon>Gastropoda</taxon>
        <taxon>Heterobranchia</taxon>
        <taxon>Euthyneura</taxon>
        <taxon>Panpulmonata</taxon>
        <taxon>Sacoglossa</taxon>
        <taxon>Placobranchoidea</taxon>
        <taxon>Plakobranchidae</taxon>
        <taxon>Elysia</taxon>
    </lineage>
</organism>
<evidence type="ECO:0000259" key="1">
    <source>
        <dbReference type="Pfam" id="PF00147"/>
    </source>
</evidence>